<protein>
    <submittedName>
        <fullName evidence="1">Uncharacterized protein</fullName>
    </submittedName>
</protein>
<dbReference type="Proteomes" id="UP001566132">
    <property type="component" value="Unassembled WGS sequence"/>
</dbReference>
<evidence type="ECO:0000313" key="2">
    <source>
        <dbReference type="Proteomes" id="UP001566132"/>
    </source>
</evidence>
<proteinExistence type="predicted"/>
<organism evidence="1 2">
    <name type="scientific">Hypothenemus hampei</name>
    <name type="common">Coffee berry borer</name>
    <dbReference type="NCBI Taxonomy" id="57062"/>
    <lineage>
        <taxon>Eukaryota</taxon>
        <taxon>Metazoa</taxon>
        <taxon>Ecdysozoa</taxon>
        <taxon>Arthropoda</taxon>
        <taxon>Hexapoda</taxon>
        <taxon>Insecta</taxon>
        <taxon>Pterygota</taxon>
        <taxon>Neoptera</taxon>
        <taxon>Endopterygota</taxon>
        <taxon>Coleoptera</taxon>
        <taxon>Polyphaga</taxon>
        <taxon>Cucujiformia</taxon>
        <taxon>Curculionidae</taxon>
        <taxon>Scolytinae</taxon>
        <taxon>Hypothenemus</taxon>
    </lineage>
</organism>
<dbReference type="EMBL" id="JBDJPC010000009">
    <property type="protein sequence ID" value="KAL1490962.1"/>
    <property type="molecule type" value="Genomic_DNA"/>
</dbReference>
<gene>
    <name evidence="1" type="ORF">ABEB36_011631</name>
</gene>
<dbReference type="AlphaFoldDB" id="A0ABD1E8H0"/>
<comment type="caution">
    <text evidence="1">The sequence shown here is derived from an EMBL/GenBank/DDBJ whole genome shotgun (WGS) entry which is preliminary data.</text>
</comment>
<evidence type="ECO:0000313" key="1">
    <source>
        <dbReference type="EMBL" id="KAL1490962.1"/>
    </source>
</evidence>
<sequence>MTLETKDSNKTFDFPKRQYDAVRNSGIKYPFLVSLFHTLYGCRSKVEIGQYFPNNKKCFSIETLLKTNLAVEPIWLPKYEVHLSYCWVFKGEPETSIDIPRPCKQH</sequence>
<keyword evidence="2" id="KW-1185">Reference proteome</keyword>
<accession>A0ABD1E8H0</accession>
<name>A0ABD1E8H0_HYPHA</name>
<reference evidence="1 2" key="1">
    <citation type="submission" date="2024-05" db="EMBL/GenBank/DDBJ databases">
        <title>Genetic variation in Jamaican populations of the coffee berry borer (Hypothenemus hampei).</title>
        <authorList>
            <person name="Errbii M."/>
            <person name="Myrie A."/>
        </authorList>
    </citation>
    <scope>NUCLEOTIDE SEQUENCE [LARGE SCALE GENOMIC DNA]</scope>
    <source>
        <strain evidence="1">JA-Hopewell-2020-01-JO</strain>
        <tissue evidence="1">Whole body</tissue>
    </source>
</reference>